<gene>
    <name evidence="2" type="ORF">RM50_10160</name>
</gene>
<feature type="compositionally biased region" description="Polar residues" evidence="1">
    <location>
        <begin position="13"/>
        <end position="30"/>
    </location>
</feature>
<sequence>MTNEPNSIDENDPTNTGSSSTAPLNAQPDSGSKKDPTGVEGANPALDDTGNLKAAETGEAPEAPEDREGLDLTPQGLSDEPAKEEDPESLAKPDNS</sequence>
<dbReference type="AlphaFoldDB" id="A0A0B4DQW5"/>
<dbReference type="EMBL" id="JWTB01000019">
    <property type="protein sequence ID" value="KIC66765.1"/>
    <property type="molecule type" value="Genomic_DNA"/>
</dbReference>
<name>A0A0B4DQW5_PSEPS</name>
<evidence type="ECO:0000313" key="3">
    <source>
        <dbReference type="Proteomes" id="UP000031196"/>
    </source>
</evidence>
<evidence type="ECO:0000256" key="1">
    <source>
        <dbReference type="SAM" id="MobiDB-lite"/>
    </source>
</evidence>
<protein>
    <submittedName>
        <fullName evidence="2">Uncharacterized protein</fullName>
    </submittedName>
</protein>
<dbReference type="Proteomes" id="UP000031196">
    <property type="component" value="Unassembled WGS sequence"/>
</dbReference>
<comment type="caution">
    <text evidence="2">The sequence shown here is derived from an EMBL/GenBank/DDBJ whole genome shotgun (WGS) entry which is preliminary data.</text>
</comment>
<evidence type="ECO:0000313" key="2">
    <source>
        <dbReference type="EMBL" id="KIC66765.1"/>
    </source>
</evidence>
<proteinExistence type="predicted"/>
<reference evidence="2 3" key="1">
    <citation type="submission" date="2014-12" db="EMBL/GenBank/DDBJ databases">
        <title>Genome sequencing of Arthrobacter phenanthrenivorans SWC37.</title>
        <authorList>
            <person name="Tan P.W."/>
            <person name="Chan K.-G."/>
        </authorList>
    </citation>
    <scope>NUCLEOTIDE SEQUENCE [LARGE SCALE GENOMIC DNA]</scope>
    <source>
        <strain evidence="2 3">SWC37</strain>
    </source>
</reference>
<dbReference type="RefSeq" id="WP_043452346.1">
    <property type="nucleotide sequence ID" value="NZ_JBFBKS010000001.1"/>
</dbReference>
<dbReference type="OrthoDB" id="4948837at2"/>
<feature type="region of interest" description="Disordered" evidence="1">
    <location>
        <begin position="1"/>
        <end position="96"/>
    </location>
</feature>
<organism evidence="2 3">
    <name type="scientific">Pseudarthrobacter phenanthrenivorans</name>
    <name type="common">Arthrobacter phenanthrenivorans</name>
    <dbReference type="NCBI Taxonomy" id="361575"/>
    <lineage>
        <taxon>Bacteria</taxon>
        <taxon>Bacillati</taxon>
        <taxon>Actinomycetota</taxon>
        <taxon>Actinomycetes</taxon>
        <taxon>Micrococcales</taxon>
        <taxon>Micrococcaceae</taxon>
        <taxon>Pseudarthrobacter</taxon>
    </lineage>
</organism>
<accession>A0A0B4DQW5</accession>